<dbReference type="Gene3D" id="1.10.530.10">
    <property type="match status" value="1"/>
</dbReference>
<comment type="similarity">
    <text evidence="2">Belongs to the virb1 family.</text>
</comment>
<dbReference type="PANTHER" id="PTHR37423">
    <property type="entry name" value="SOLUBLE LYTIC MUREIN TRANSGLYCOSYLASE-RELATED"/>
    <property type="match status" value="1"/>
</dbReference>
<evidence type="ECO:0000313" key="7">
    <source>
        <dbReference type="Proteomes" id="UP000585665"/>
    </source>
</evidence>
<dbReference type="InterPro" id="IPR023346">
    <property type="entry name" value="Lysozyme-like_dom_sf"/>
</dbReference>
<evidence type="ECO:0000256" key="3">
    <source>
        <dbReference type="SAM" id="MobiDB-lite"/>
    </source>
</evidence>
<feature type="chain" id="PRO_5032905177" evidence="4">
    <location>
        <begin position="21"/>
        <end position="244"/>
    </location>
</feature>
<dbReference type="CDD" id="cd00254">
    <property type="entry name" value="LT-like"/>
    <property type="match status" value="1"/>
</dbReference>
<dbReference type="PANTHER" id="PTHR37423:SF2">
    <property type="entry name" value="MEMBRANE-BOUND LYTIC MUREIN TRANSGLYCOSYLASE C"/>
    <property type="match status" value="1"/>
</dbReference>
<feature type="compositionally biased region" description="Low complexity" evidence="3">
    <location>
        <begin position="198"/>
        <end position="209"/>
    </location>
</feature>
<evidence type="ECO:0000256" key="2">
    <source>
        <dbReference type="ARBA" id="ARBA00009387"/>
    </source>
</evidence>
<feature type="non-terminal residue" evidence="6">
    <location>
        <position position="244"/>
    </location>
</feature>
<keyword evidence="7" id="KW-1185">Reference proteome</keyword>
<keyword evidence="4" id="KW-0732">Signal</keyword>
<comment type="caution">
    <text evidence="6">The sequence shown here is derived from an EMBL/GenBank/DDBJ whole genome shotgun (WGS) entry which is preliminary data.</text>
</comment>
<dbReference type="PROSITE" id="PS51257">
    <property type="entry name" value="PROKAR_LIPOPROTEIN"/>
    <property type="match status" value="1"/>
</dbReference>
<dbReference type="EMBL" id="JABXXR010000030">
    <property type="protein sequence ID" value="NVN40191.1"/>
    <property type="molecule type" value="Genomic_DNA"/>
</dbReference>
<gene>
    <name evidence="6" type="ORF">HUK82_06375</name>
</gene>
<feature type="region of interest" description="Disordered" evidence="3">
    <location>
        <begin position="191"/>
        <end position="244"/>
    </location>
</feature>
<name>A0A850PGA2_9PROT</name>
<evidence type="ECO:0000259" key="5">
    <source>
        <dbReference type="Pfam" id="PF01464"/>
    </source>
</evidence>
<proteinExistence type="inferred from homology"/>
<dbReference type="InterPro" id="IPR008258">
    <property type="entry name" value="Transglycosylase_SLT_dom_1"/>
</dbReference>
<sequence length="244" mass="25461">MKTALRLCVLGGLASLGACSGTPGSGGSASYGRYYEANRAYPAPGPANDPWGPYIRQAARRFSFPDQWIRAVIQQESGGHEYLNGHLTTSGAGAMGLMQLMPATYAEMQQRFSLGPDPYDPRDNILAGTGYLNLLYAKYGAPGFLAAYNAGPARLDDYLATGRDLPNETVNYVASITPNLGTQAPLSGPLAAYASNEPSSTPSVASAPSYAPPPSDQNAPQYAQATSTDQLNAASAEGDLPSDG</sequence>
<organism evidence="6 7">
    <name type="scientific">Ameyamaea chiangmaiensis</name>
    <dbReference type="NCBI Taxonomy" id="442969"/>
    <lineage>
        <taxon>Bacteria</taxon>
        <taxon>Pseudomonadati</taxon>
        <taxon>Pseudomonadota</taxon>
        <taxon>Alphaproteobacteria</taxon>
        <taxon>Acetobacterales</taxon>
        <taxon>Acetobacteraceae</taxon>
        <taxon>Ameyamaea</taxon>
    </lineage>
</organism>
<dbReference type="Proteomes" id="UP000585665">
    <property type="component" value="Unassembled WGS sequence"/>
</dbReference>
<comment type="similarity">
    <text evidence="1">Belongs to the transglycosylase Slt family.</text>
</comment>
<evidence type="ECO:0000256" key="1">
    <source>
        <dbReference type="ARBA" id="ARBA00007734"/>
    </source>
</evidence>
<protein>
    <submittedName>
        <fullName evidence="6">Lytic transglycosylase domain-containing protein</fullName>
    </submittedName>
</protein>
<feature type="domain" description="Transglycosylase SLT" evidence="5">
    <location>
        <begin position="54"/>
        <end position="164"/>
    </location>
</feature>
<dbReference type="SUPFAM" id="SSF53955">
    <property type="entry name" value="Lysozyme-like"/>
    <property type="match status" value="1"/>
</dbReference>
<evidence type="ECO:0000256" key="4">
    <source>
        <dbReference type="SAM" id="SignalP"/>
    </source>
</evidence>
<feature type="signal peptide" evidence="4">
    <location>
        <begin position="1"/>
        <end position="20"/>
    </location>
</feature>
<dbReference type="AlphaFoldDB" id="A0A850PGA2"/>
<accession>A0A850PGA2</accession>
<dbReference type="Pfam" id="PF01464">
    <property type="entry name" value="SLT"/>
    <property type="match status" value="1"/>
</dbReference>
<feature type="compositionally biased region" description="Polar residues" evidence="3">
    <location>
        <begin position="216"/>
        <end position="233"/>
    </location>
</feature>
<evidence type="ECO:0000313" key="6">
    <source>
        <dbReference type="EMBL" id="NVN40191.1"/>
    </source>
</evidence>
<reference evidence="6 7" key="1">
    <citation type="submission" date="2020-06" db="EMBL/GenBank/DDBJ databases">
        <title>Description of novel acetic acid bacteria.</title>
        <authorList>
            <person name="Sombolestani A."/>
        </authorList>
    </citation>
    <scope>NUCLEOTIDE SEQUENCE [LARGE SCALE GENOMIC DNA]</scope>
    <source>
        <strain evidence="6 7">LMG 27010</strain>
    </source>
</reference>